<sequence length="203" mass="23016">MQIKVLLGALIGLIVGYFIGVTSQQERLIDKDETPTQTPYNVSDVQRDEPQPVLSEIPASPAAPSTQWQQSAVPEENPLDATQADITSTGMHLNEGLREKLAEKALYSFSFPDEETDWQAQTYISDFFELHEYGPQVELYNLSCSVQVCVMNGQYHGNKDEWEGIVYDLRNQDWWQYAHTSHRASSKDDGPTYFQILVSHAEN</sequence>
<evidence type="ECO:0000313" key="3">
    <source>
        <dbReference type="Proteomes" id="UP001652504"/>
    </source>
</evidence>
<accession>A0ABT3AD50</accession>
<feature type="compositionally biased region" description="Polar residues" evidence="1">
    <location>
        <begin position="63"/>
        <end position="72"/>
    </location>
</feature>
<evidence type="ECO:0000256" key="1">
    <source>
        <dbReference type="SAM" id="MobiDB-lite"/>
    </source>
</evidence>
<dbReference type="Proteomes" id="UP001652504">
    <property type="component" value="Unassembled WGS sequence"/>
</dbReference>
<comment type="caution">
    <text evidence="2">The sequence shown here is derived from an EMBL/GenBank/DDBJ whole genome shotgun (WGS) entry which is preliminary data.</text>
</comment>
<feature type="region of interest" description="Disordered" evidence="1">
    <location>
        <begin position="30"/>
        <end position="78"/>
    </location>
</feature>
<protein>
    <submittedName>
        <fullName evidence="2">Uncharacterized protein</fullName>
    </submittedName>
</protein>
<organism evidence="2 3">
    <name type="scientific">Fluctibacter corallii</name>
    <dbReference type="NCBI Taxonomy" id="2984329"/>
    <lineage>
        <taxon>Bacteria</taxon>
        <taxon>Pseudomonadati</taxon>
        <taxon>Pseudomonadota</taxon>
        <taxon>Gammaproteobacteria</taxon>
        <taxon>Alteromonadales</taxon>
        <taxon>Alteromonadaceae</taxon>
        <taxon>Fluctibacter</taxon>
    </lineage>
</organism>
<keyword evidence="3" id="KW-1185">Reference proteome</keyword>
<feature type="compositionally biased region" description="Polar residues" evidence="1">
    <location>
        <begin position="35"/>
        <end position="44"/>
    </location>
</feature>
<reference evidence="2 3" key="1">
    <citation type="submission" date="2022-10" db="EMBL/GenBank/DDBJ databases">
        <title>Aestuariibacter sp. AA17 isolated from Montipora capitata coral fragment.</title>
        <authorList>
            <person name="Emsley S.A."/>
            <person name="Pfannmuller K.M."/>
            <person name="Loughran R.M."/>
            <person name="Shlafstein M."/>
            <person name="Papke E."/>
            <person name="Saw J.H."/>
            <person name="Ushijima B."/>
            <person name="Videau P."/>
        </authorList>
    </citation>
    <scope>NUCLEOTIDE SEQUENCE [LARGE SCALE GENOMIC DNA]</scope>
    <source>
        <strain evidence="2 3">AA17</strain>
    </source>
</reference>
<gene>
    <name evidence="2" type="ORF">OE749_18050</name>
</gene>
<dbReference type="RefSeq" id="WP_263713893.1">
    <property type="nucleotide sequence ID" value="NZ_JAOWKX010000013.1"/>
</dbReference>
<evidence type="ECO:0000313" key="2">
    <source>
        <dbReference type="EMBL" id="MCV2886601.1"/>
    </source>
</evidence>
<dbReference type="EMBL" id="JAOWKX010000013">
    <property type="protein sequence ID" value="MCV2886601.1"/>
    <property type="molecule type" value="Genomic_DNA"/>
</dbReference>
<proteinExistence type="predicted"/>
<name>A0ABT3AD50_9ALTE</name>